<evidence type="ECO:0000313" key="2">
    <source>
        <dbReference type="EMBL" id="ADO67530.1"/>
    </source>
</evidence>
<evidence type="ECO:0000313" key="3">
    <source>
        <dbReference type="Proteomes" id="UP000029781"/>
    </source>
</evidence>
<protein>
    <submittedName>
        <fullName evidence="2">Uncharacterized protein</fullName>
    </submittedName>
</protein>
<dbReference type="EMBL" id="GU244497">
    <property type="protein sequence ID" value="ADO67530.1"/>
    <property type="molecule type" value="Genomic_DNA"/>
</dbReference>
<organismHost>
    <name type="scientific">Cafeteria roenbergensis</name>
    <name type="common">Marine flagellate</name>
    <dbReference type="NCBI Taxonomy" id="33653"/>
</organismHost>
<feature type="transmembrane region" description="Helical" evidence="1">
    <location>
        <begin position="6"/>
        <end position="24"/>
    </location>
</feature>
<keyword evidence="1" id="KW-1133">Transmembrane helix</keyword>
<proteinExistence type="predicted"/>
<sequence length="216" mass="25144">MISLSLKNILIISVTLVFIYLFFIKDTNTNNTIDITNSNNHNEQTYNSSIEPQISTQLDTFWTNILQVDNEDSKVYQYQLPNYFNVNPKYLMYHPNFSMNANKTVQIISDNEPEAVAMLNLWVALNKGLLDSEENFSKLFETSIRRSKKYPAVFHKFKSDINNMVYFQNDINETIPDNLEFTEDLALNEVLLSNQPDKIEKHYDSVNTYTNVMAPI</sequence>
<reference evidence="2 3" key="1">
    <citation type="journal article" date="2010" name="Proc. Natl. Acad. Sci. U.S.A.">
        <title>Giant virus with a remarkable complement of genes infects marine zooplankton.</title>
        <authorList>
            <person name="Fischer M.G."/>
            <person name="Allen M.J."/>
            <person name="Wilson W.H."/>
            <person name="Suttle C.A."/>
        </authorList>
    </citation>
    <scope>NUCLEOTIDE SEQUENCE [LARGE SCALE GENOMIC DNA]</scope>
    <source>
        <strain evidence="2 3">BV-PW1</strain>
    </source>
</reference>
<accession>E3T5R7</accession>
<organism evidence="2 3">
    <name type="scientific">Cafeteria roenbergensis virus (strain BV-PW1)</name>
    <name type="common">CroV</name>
    <dbReference type="NCBI Taxonomy" id="693272"/>
    <lineage>
        <taxon>Viruses</taxon>
        <taxon>Varidnaviria</taxon>
        <taxon>Bamfordvirae</taxon>
        <taxon>Nucleocytoviricota</taxon>
        <taxon>Megaviricetes</taxon>
        <taxon>Imitervirales</taxon>
        <taxon>Mimiviridae</taxon>
        <taxon>Aliimimivirinae</taxon>
        <taxon>Rheavirus</taxon>
        <taxon>Rheavirus sinusmexicani</taxon>
    </lineage>
</organism>
<dbReference type="GeneID" id="9887899"/>
<name>E3T5R7_CROVB</name>
<gene>
    <name evidence="2" type="ORF">crov496</name>
</gene>
<keyword evidence="1" id="KW-0812">Transmembrane</keyword>
<dbReference type="Proteomes" id="UP000029781">
    <property type="component" value="Segment"/>
</dbReference>
<dbReference type="KEGG" id="vg:9887899"/>
<dbReference type="RefSeq" id="YP_003970129.1">
    <property type="nucleotide sequence ID" value="NC_014637.1"/>
</dbReference>
<keyword evidence="1" id="KW-0472">Membrane</keyword>
<keyword evidence="3" id="KW-1185">Reference proteome</keyword>
<evidence type="ECO:0000256" key="1">
    <source>
        <dbReference type="SAM" id="Phobius"/>
    </source>
</evidence>